<feature type="transmembrane region" description="Helical" evidence="5">
    <location>
        <begin position="49"/>
        <end position="71"/>
    </location>
</feature>
<evidence type="ECO:0000256" key="2">
    <source>
        <dbReference type="ARBA" id="ARBA00022777"/>
    </source>
</evidence>
<evidence type="ECO:0000259" key="6">
    <source>
        <dbReference type="PROSITE" id="PS50109"/>
    </source>
</evidence>
<feature type="transmembrane region" description="Helical" evidence="5">
    <location>
        <begin position="111"/>
        <end position="134"/>
    </location>
</feature>
<feature type="domain" description="Histidine kinase" evidence="6">
    <location>
        <begin position="490"/>
        <end position="678"/>
    </location>
</feature>
<dbReference type="InterPro" id="IPR003594">
    <property type="entry name" value="HATPase_dom"/>
</dbReference>
<proteinExistence type="predicted"/>
<evidence type="ECO:0000313" key="7">
    <source>
        <dbReference type="EMBL" id="PAU44066.1"/>
    </source>
</evidence>
<dbReference type="AlphaFoldDB" id="A0A2A2CY29"/>
<keyword evidence="5" id="KW-1133">Transmembrane helix</keyword>
<dbReference type="PANTHER" id="PTHR24421:SF58">
    <property type="entry name" value="SIGNAL TRANSDUCTION HISTIDINE-PROTEIN KINASE_PHOSPHATASE UHPB"/>
    <property type="match status" value="1"/>
</dbReference>
<dbReference type="Gene3D" id="3.30.450.40">
    <property type="match status" value="1"/>
</dbReference>
<dbReference type="Pfam" id="PF02518">
    <property type="entry name" value="HATPase_c"/>
    <property type="match status" value="1"/>
</dbReference>
<evidence type="ECO:0000256" key="4">
    <source>
        <dbReference type="SAM" id="MobiDB-lite"/>
    </source>
</evidence>
<dbReference type="PANTHER" id="PTHR24421">
    <property type="entry name" value="NITRATE/NITRITE SENSOR PROTEIN NARX-RELATED"/>
    <property type="match status" value="1"/>
</dbReference>
<dbReference type="InterPro" id="IPR005467">
    <property type="entry name" value="His_kinase_dom"/>
</dbReference>
<dbReference type="GO" id="GO:0000155">
    <property type="term" value="F:phosphorelay sensor kinase activity"/>
    <property type="evidence" value="ECO:0007669"/>
    <property type="project" value="InterPro"/>
</dbReference>
<feature type="region of interest" description="Disordered" evidence="4">
    <location>
        <begin position="663"/>
        <end position="686"/>
    </location>
</feature>
<keyword evidence="3" id="KW-0902">Two-component regulatory system</keyword>
<dbReference type="Gene3D" id="3.30.565.10">
    <property type="entry name" value="Histidine kinase-like ATPase, C-terminal domain"/>
    <property type="match status" value="1"/>
</dbReference>
<keyword evidence="1" id="KW-0808">Transferase</keyword>
<accession>A0A2A2CY29</accession>
<evidence type="ECO:0000256" key="1">
    <source>
        <dbReference type="ARBA" id="ARBA00022679"/>
    </source>
</evidence>
<feature type="transmembrane region" description="Helical" evidence="5">
    <location>
        <begin position="315"/>
        <end position="333"/>
    </location>
</feature>
<sequence>MTGRDRTPRVGPDMLPAYGVCALTLLSGLLWVAMMLTHLDAPGLADVKVHFAVGNLLLGLGLSLSGTFLLARGPGRALGWLLLSGGCTSAVTEAVWVVIGVTRPGPPAGIVAALLAVVCDALSVFVVYALPLWLPDERLPRPGGKALAATVALFTLIQRYDFAAVESSRFGAANPLRRGVWAGLESWLLSWAGRLLEWGPILFIALPLAVMAVRWYRSPGPHPGYALLVLPYLLWLAVAYTGGYGLLPERLWPLLYIVGGVVWPVALGYVHTRNRSWYLDRAARRVLTAFLLTCGLVVVYAAGALVLSHFTLGPLAPGSLLVGSLILLLGTSLRPLARRAARLVDHWYYGERAQPYQAVRELAERLGRAVDPEDAPRLLCTTVTETVGLPGARLLVRTRDGARQLAGLGASRPDDELFPLVYRGEAVGHLYASPRSGELALDNQDREALRILADHAAPAIASLRLYQDLRSSRERVVLAREEERRRLRHDLHDGLGPALSGLRLQIDAVRAAVPPAAPAARPLRTVSEGIGQAITELRHITDGLAPAALAGGDLTQALQHLASLLGTRDLRITVDLSPCPLPPLPAALEVAVYRITAEALNNAVRHAHAGHARARVAVTPDEVTVGVTDDGGGFPAHEHEPGLGLRSMAERSEELGGRFALTSTTGGTTVEASFPTCSLPPASPHG</sequence>
<dbReference type="Proteomes" id="UP000218944">
    <property type="component" value="Unassembled WGS sequence"/>
</dbReference>
<keyword evidence="5" id="KW-0812">Transmembrane</keyword>
<feature type="transmembrane region" description="Helical" evidence="5">
    <location>
        <begin position="225"/>
        <end position="247"/>
    </location>
</feature>
<dbReference type="SUPFAM" id="SSF55781">
    <property type="entry name" value="GAF domain-like"/>
    <property type="match status" value="1"/>
</dbReference>
<feature type="transmembrane region" description="Helical" evidence="5">
    <location>
        <begin position="77"/>
        <end position="99"/>
    </location>
</feature>
<dbReference type="InterPro" id="IPR029016">
    <property type="entry name" value="GAF-like_dom_sf"/>
</dbReference>
<dbReference type="InterPro" id="IPR050482">
    <property type="entry name" value="Sensor_HK_TwoCompSys"/>
</dbReference>
<keyword evidence="2 7" id="KW-0418">Kinase</keyword>
<evidence type="ECO:0000256" key="3">
    <source>
        <dbReference type="ARBA" id="ARBA00023012"/>
    </source>
</evidence>
<dbReference type="InterPro" id="IPR036890">
    <property type="entry name" value="HATPase_C_sf"/>
</dbReference>
<dbReference type="SUPFAM" id="SSF55874">
    <property type="entry name" value="ATPase domain of HSP90 chaperone/DNA topoisomerase II/histidine kinase"/>
    <property type="match status" value="1"/>
</dbReference>
<feature type="transmembrane region" description="Helical" evidence="5">
    <location>
        <begin position="195"/>
        <end position="213"/>
    </location>
</feature>
<organism evidence="7 8">
    <name type="scientific">Streptomyces albireticuli</name>
    <dbReference type="NCBI Taxonomy" id="1940"/>
    <lineage>
        <taxon>Bacteria</taxon>
        <taxon>Bacillati</taxon>
        <taxon>Actinomycetota</taxon>
        <taxon>Actinomycetes</taxon>
        <taxon>Kitasatosporales</taxon>
        <taxon>Streptomycetaceae</taxon>
        <taxon>Streptomyces</taxon>
    </lineage>
</organism>
<feature type="transmembrane region" description="Helical" evidence="5">
    <location>
        <begin position="282"/>
        <end position="303"/>
    </location>
</feature>
<feature type="transmembrane region" description="Helical" evidence="5">
    <location>
        <begin position="15"/>
        <end position="37"/>
    </location>
</feature>
<evidence type="ECO:0000313" key="8">
    <source>
        <dbReference type="Proteomes" id="UP000218944"/>
    </source>
</evidence>
<evidence type="ECO:0000256" key="5">
    <source>
        <dbReference type="SAM" id="Phobius"/>
    </source>
</evidence>
<name>A0A2A2CY29_9ACTN</name>
<dbReference type="CDD" id="cd16917">
    <property type="entry name" value="HATPase_UhpB-NarQ-NarX-like"/>
    <property type="match status" value="1"/>
</dbReference>
<dbReference type="GO" id="GO:0046983">
    <property type="term" value="F:protein dimerization activity"/>
    <property type="evidence" value="ECO:0007669"/>
    <property type="project" value="InterPro"/>
</dbReference>
<dbReference type="EMBL" id="NSJV01000708">
    <property type="protein sequence ID" value="PAU44066.1"/>
    <property type="molecule type" value="Genomic_DNA"/>
</dbReference>
<dbReference type="PROSITE" id="PS50109">
    <property type="entry name" value="HIS_KIN"/>
    <property type="match status" value="1"/>
</dbReference>
<feature type="transmembrane region" description="Helical" evidence="5">
    <location>
        <begin position="253"/>
        <end position="270"/>
    </location>
</feature>
<dbReference type="RefSeq" id="WP_095585299.1">
    <property type="nucleotide sequence ID" value="NZ_JAJQQS010000034.1"/>
</dbReference>
<reference evidence="7 8" key="1">
    <citation type="submission" date="2017-08" db="EMBL/GenBank/DDBJ databases">
        <title>Genome sequence of Streptomyces albireticuli NRRL B-1670.</title>
        <authorList>
            <person name="Graham D.E."/>
            <person name="Mahan K.M."/>
            <person name="Klingeman D.M."/>
            <person name="Hettich R.L."/>
            <person name="Parry R.J."/>
            <person name="Spain J.C."/>
        </authorList>
    </citation>
    <scope>NUCLEOTIDE SEQUENCE [LARGE SCALE GENOMIC DNA]</scope>
    <source>
        <strain evidence="7 8">NRRL B-1670</strain>
    </source>
</reference>
<dbReference type="InterPro" id="IPR011712">
    <property type="entry name" value="Sig_transdc_His_kin_sub3_dim/P"/>
</dbReference>
<protein>
    <submittedName>
        <fullName evidence="7">Histidine kinase</fullName>
    </submittedName>
</protein>
<keyword evidence="8" id="KW-1185">Reference proteome</keyword>
<comment type="caution">
    <text evidence="7">The sequence shown here is derived from an EMBL/GenBank/DDBJ whole genome shotgun (WGS) entry which is preliminary data.</text>
</comment>
<dbReference type="SMART" id="SM00387">
    <property type="entry name" value="HATPase_c"/>
    <property type="match status" value="1"/>
</dbReference>
<keyword evidence="5" id="KW-0472">Membrane</keyword>
<dbReference type="Pfam" id="PF07730">
    <property type="entry name" value="HisKA_3"/>
    <property type="match status" value="1"/>
</dbReference>
<dbReference type="GO" id="GO:0016020">
    <property type="term" value="C:membrane"/>
    <property type="evidence" value="ECO:0007669"/>
    <property type="project" value="InterPro"/>
</dbReference>
<gene>
    <name evidence="7" type="ORF">CK936_36915</name>
</gene>
<dbReference type="Gene3D" id="1.20.5.1930">
    <property type="match status" value="1"/>
</dbReference>